<comment type="caution">
    <text evidence="4">The sequence shown here is derived from an EMBL/GenBank/DDBJ whole genome shotgun (WGS) entry which is preliminary data.</text>
</comment>
<keyword evidence="5" id="KW-1185">Reference proteome</keyword>
<keyword evidence="2" id="KW-0964">Secreted</keyword>
<dbReference type="InterPro" id="IPR045860">
    <property type="entry name" value="Snake_toxin-like_sf"/>
</dbReference>
<dbReference type="CDD" id="cd23572">
    <property type="entry name" value="TFP_LU_ECD_PINLYP_rpt2"/>
    <property type="match status" value="1"/>
</dbReference>
<evidence type="ECO:0000256" key="1">
    <source>
        <dbReference type="ARBA" id="ARBA00004613"/>
    </source>
</evidence>
<reference evidence="4" key="1">
    <citation type="journal article" date="2023" name="DNA Res.">
        <title>Chromosome-level genome assembly of Phrynocephalus forsythii using third-generation DNA sequencing and Hi-C analysis.</title>
        <authorList>
            <person name="Qi Y."/>
            <person name="Zhao W."/>
            <person name="Zhao Y."/>
            <person name="Niu C."/>
            <person name="Cao S."/>
            <person name="Zhang Y."/>
        </authorList>
    </citation>
    <scope>NUCLEOTIDE SEQUENCE</scope>
    <source>
        <tissue evidence="4">Muscle</tissue>
    </source>
</reference>
<keyword evidence="3" id="KW-1015">Disulfide bond</keyword>
<sequence length="238" mass="26682">MSFQGPCVEESDSLWKEFPIVMQALLTFSMYFVLIRTGNPIVCEICFGNRTVCEGTRSRCPFTKSICAVRYSEHNLDGKVEQSIEKYCEHPSNCEHNEILLNFGQGKFYRSHLVCCGEENCPQYTPDLLPVDTTPNGKRCPGCFAWSNTCEAEIVNCTGSNLHCFNANSHLTIGGQHMYSVLKGCSSRSFCLLLKSKSEFFTGNFKKANCSPQVSQATRSISFPLQSFFGLIMLKTFS</sequence>
<accession>A0A9Q0X691</accession>
<dbReference type="InterPro" id="IPR050918">
    <property type="entry name" value="CNF-like_PLA2_Inhibitor"/>
</dbReference>
<evidence type="ECO:0008006" key="6">
    <source>
        <dbReference type="Google" id="ProtNLM"/>
    </source>
</evidence>
<dbReference type="PANTHER" id="PTHR20914">
    <property type="entry name" value="LY6/PLAUR DOMAIN-CONTAINING PROTEIN 8"/>
    <property type="match status" value="1"/>
</dbReference>
<dbReference type="GO" id="GO:0005576">
    <property type="term" value="C:extracellular region"/>
    <property type="evidence" value="ECO:0007669"/>
    <property type="project" value="UniProtKB-SubCell"/>
</dbReference>
<evidence type="ECO:0000256" key="3">
    <source>
        <dbReference type="ARBA" id="ARBA00023157"/>
    </source>
</evidence>
<dbReference type="PANTHER" id="PTHR20914:SF30">
    <property type="entry name" value="LY6_PLAUR DOMAIN CONTAINING 9"/>
    <property type="match status" value="1"/>
</dbReference>
<dbReference type="CDD" id="cd23588">
    <property type="entry name" value="TFP_LU_ECD_PLIG"/>
    <property type="match status" value="1"/>
</dbReference>
<organism evidence="4 5">
    <name type="scientific">Phrynocephalus forsythii</name>
    <dbReference type="NCBI Taxonomy" id="171643"/>
    <lineage>
        <taxon>Eukaryota</taxon>
        <taxon>Metazoa</taxon>
        <taxon>Chordata</taxon>
        <taxon>Craniata</taxon>
        <taxon>Vertebrata</taxon>
        <taxon>Euteleostomi</taxon>
        <taxon>Lepidosauria</taxon>
        <taxon>Squamata</taxon>
        <taxon>Bifurcata</taxon>
        <taxon>Unidentata</taxon>
        <taxon>Episquamata</taxon>
        <taxon>Toxicofera</taxon>
        <taxon>Iguania</taxon>
        <taxon>Acrodonta</taxon>
        <taxon>Agamidae</taxon>
        <taxon>Agaminae</taxon>
        <taxon>Phrynocephalus</taxon>
    </lineage>
</organism>
<dbReference type="AlphaFoldDB" id="A0A9Q0X691"/>
<protein>
    <recommendedName>
        <fullName evidence="6">Phospholipase A2 inhibitor and Ly6/PLAUR domain-containing protein-like</fullName>
    </recommendedName>
</protein>
<dbReference type="Gene3D" id="2.10.60.10">
    <property type="entry name" value="CD59"/>
    <property type="match status" value="1"/>
</dbReference>
<proteinExistence type="predicted"/>
<comment type="subcellular location">
    <subcellularLocation>
        <location evidence="1">Secreted</location>
    </subcellularLocation>
</comment>
<dbReference type="Proteomes" id="UP001142489">
    <property type="component" value="Unassembled WGS sequence"/>
</dbReference>
<name>A0A9Q0X691_9SAUR</name>
<evidence type="ECO:0000256" key="2">
    <source>
        <dbReference type="ARBA" id="ARBA00022525"/>
    </source>
</evidence>
<dbReference type="OrthoDB" id="9048812at2759"/>
<evidence type="ECO:0000313" key="5">
    <source>
        <dbReference type="Proteomes" id="UP001142489"/>
    </source>
</evidence>
<dbReference type="EMBL" id="JAPFRF010000023">
    <property type="protein sequence ID" value="KAJ7304087.1"/>
    <property type="molecule type" value="Genomic_DNA"/>
</dbReference>
<evidence type="ECO:0000313" key="4">
    <source>
        <dbReference type="EMBL" id="KAJ7304087.1"/>
    </source>
</evidence>
<gene>
    <name evidence="4" type="ORF">JRQ81_011611</name>
</gene>